<evidence type="ECO:0000256" key="1">
    <source>
        <dbReference type="ARBA" id="ARBA00006479"/>
    </source>
</evidence>
<comment type="similarity">
    <text evidence="1">Belongs to the ROK (NagC/XylR) family.</text>
</comment>
<sequence>MTGILAVDVGGTGLKVAIIDAKGAMLSERVRLSTPHPCPPETLVAMIGQMVSGLPAFDRISIGFPGVVRDGVVLTAPNLGTKDWEGFGLTAALSRQLGGQPAKLINDAEMQGMAVVSGKGLEMVLTLGTGAGTALFREGDLMPHMELAHHPVHEDKTYDEYIGNAALEEKGKKHWNERVSKVVGILYTLLHYDRLYLGGGNAKHVDLNLPANVTIASNEAGLEGGAGLWRRKDEA</sequence>
<dbReference type="EMBL" id="JAUSVO010000005">
    <property type="protein sequence ID" value="MDQ0439423.1"/>
    <property type="molecule type" value="Genomic_DNA"/>
</dbReference>
<dbReference type="PANTHER" id="PTHR18964:SF149">
    <property type="entry name" value="BIFUNCTIONAL UDP-N-ACETYLGLUCOSAMINE 2-EPIMERASE_N-ACETYLMANNOSAMINE KINASE"/>
    <property type="match status" value="1"/>
</dbReference>
<dbReference type="RefSeq" id="WP_266350306.1">
    <property type="nucleotide sequence ID" value="NZ_JAPKNG010000005.1"/>
</dbReference>
<dbReference type="CDD" id="cd24058">
    <property type="entry name" value="ASKHA_NBD_ROK_PPGK"/>
    <property type="match status" value="1"/>
</dbReference>
<gene>
    <name evidence="2" type="ORF">QO014_003824</name>
</gene>
<dbReference type="PANTHER" id="PTHR18964">
    <property type="entry name" value="ROK (REPRESSOR, ORF, KINASE) FAMILY"/>
    <property type="match status" value="1"/>
</dbReference>
<reference evidence="2 3" key="1">
    <citation type="submission" date="2023-07" db="EMBL/GenBank/DDBJ databases">
        <title>Genomic Encyclopedia of Type Strains, Phase IV (KMG-IV): sequencing the most valuable type-strain genomes for metagenomic binning, comparative biology and taxonomic classification.</title>
        <authorList>
            <person name="Goeker M."/>
        </authorList>
    </citation>
    <scope>NUCLEOTIDE SEQUENCE [LARGE SCALE GENOMIC DNA]</scope>
    <source>
        <strain evidence="2 3">B6-8</strain>
    </source>
</reference>
<evidence type="ECO:0000313" key="2">
    <source>
        <dbReference type="EMBL" id="MDQ0439423.1"/>
    </source>
</evidence>
<evidence type="ECO:0000313" key="3">
    <source>
        <dbReference type="Proteomes" id="UP001241603"/>
    </source>
</evidence>
<dbReference type="EC" id="2.7.1.63" evidence="2"/>
<protein>
    <submittedName>
        <fullName evidence="2">Polyphosphate glucokinase</fullName>
        <ecNumber evidence="2">2.7.1.63</ecNumber>
    </submittedName>
</protein>
<comment type="caution">
    <text evidence="2">The sequence shown here is derived from an EMBL/GenBank/DDBJ whole genome shotgun (WGS) entry which is preliminary data.</text>
</comment>
<dbReference type="Pfam" id="PF00480">
    <property type="entry name" value="ROK"/>
    <property type="match status" value="1"/>
</dbReference>
<dbReference type="Proteomes" id="UP001241603">
    <property type="component" value="Unassembled WGS sequence"/>
</dbReference>
<dbReference type="GO" id="GO:0047330">
    <property type="term" value="F:polyphosphate-glucose phosphotransferase activity"/>
    <property type="evidence" value="ECO:0007669"/>
    <property type="project" value="UniProtKB-EC"/>
</dbReference>
<dbReference type="Gene3D" id="3.30.420.40">
    <property type="match status" value="2"/>
</dbReference>
<keyword evidence="3" id="KW-1185">Reference proteome</keyword>
<keyword evidence="2" id="KW-0808">Transferase</keyword>
<organism evidence="2 3">
    <name type="scientific">Kaistia dalseonensis</name>
    <dbReference type="NCBI Taxonomy" id="410840"/>
    <lineage>
        <taxon>Bacteria</taxon>
        <taxon>Pseudomonadati</taxon>
        <taxon>Pseudomonadota</taxon>
        <taxon>Alphaproteobacteria</taxon>
        <taxon>Hyphomicrobiales</taxon>
        <taxon>Kaistiaceae</taxon>
        <taxon>Kaistia</taxon>
    </lineage>
</organism>
<dbReference type="InterPro" id="IPR043129">
    <property type="entry name" value="ATPase_NBD"/>
</dbReference>
<dbReference type="InterPro" id="IPR000600">
    <property type="entry name" value="ROK"/>
</dbReference>
<name>A0ABU0HC32_9HYPH</name>
<dbReference type="SUPFAM" id="SSF53067">
    <property type="entry name" value="Actin-like ATPase domain"/>
    <property type="match status" value="1"/>
</dbReference>
<accession>A0ABU0HC32</accession>
<proteinExistence type="inferred from homology"/>